<accession>A0A2H1WW84</accession>
<gene>
    <name evidence="1" type="ORF">SFRICE_007467</name>
</gene>
<dbReference type="EMBL" id="ODYU01011491">
    <property type="protein sequence ID" value="SOQ57247.1"/>
    <property type="molecule type" value="Genomic_DNA"/>
</dbReference>
<evidence type="ECO:0000313" key="1">
    <source>
        <dbReference type="EMBL" id="SOQ57247.1"/>
    </source>
</evidence>
<reference evidence="1" key="1">
    <citation type="submission" date="2016-07" db="EMBL/GenBank/DDBJ databases">
        <authorList>
            <person name="Bretaudeau A."/>
        </authorList>
    </citation>
    <scope>NUCLEOTIDE SEQUENCE</scope>
    <source>
        <strain evidence="1">Rice</strain>
        <tissue evidence="1">Whole body</tissue>
    </source>
</reference>
<dbReference type="AlphaFoldDB" id="A0A2H1WW84"/>
<protein>
    <submittedName>
        <fullName evidence="1">SFRICE_007467</fullName>
    </submittedName>
</protein>
<organism evidence="1">
    <name type="scientific">Spodoptera frugiperda</name>
    <name type="common">Fall armyworm</name>
    <dbReference type="NCBI Taxonomy" id="7108"/>
    <lineage>
        <taxon>Eukaryota</taxon>
        <taxon>Metazoa</taxon>
        <taxon>Ecdysozoa</taxon>
        <taxon>Arthropoda</taxon>
        <taxon>Hexapoda</taxon>
        <taxon>Insecta</taxon>
        <taxon>Pterygota</taxon>
        <taxon>Neoptera</taxon>
        <taxon>Endopterygota</taxon>
        <taxon>Lepidoptera</taxon>
        <taxon>Glossata</taxon>
        <taxon>Ditrysia</taxon>
        <taxon>Noctuoidea</taxon>
        <taxon>Noctuidae</taxon>
        <taxon>Amphipyrinae</taxon>
        <taxon>Spodoptera</taxon>
    </lineage>
</organism>
<sequence length="117" mass="13306">MFLWRRIRRCDVAASAHAAHDEKYLCDSKLEKLFFINRYTGENHPMTSPALGKAKGSVRLLLTKNHPVPSPAFRPEAPLVVLREDELIIAHRTGVHILTFYNINSVVSRFYTPPHAA</sequence>
<name>A0A2H1WW84_SPOFR</name>
<proteinExistence type="predicted"/>